<organism evidence="8 9">
    <name type="scientific">Trichonephila clavipes</name>
    <name type="common">Golden silk orbweaver</name>
    <name type="synonym">Nephila clavipes</name>
    <dbReference type="NCBI Taxonomy" id="2585209"/>
    <lineage>
        <taxon>Eukaryota</taxon>
        <taxon>Metazoa</taxon>
        <taxon>Ecdysozoa</taxon>
        <taxon>Arthropoda</taxon>
        <taxon>Chelicerata</taxon>
        <taxon>Arachnida</taxon>
        <taxon>Araneae</taxon>
        <taxon>Araneomorphae</taxon>
        <taxon>Entelegynae</taxon>
        <taxon>Araneoidea</taxon>
        <taxon>Nephilidae</taxon>
        <taxon>Trichonephila</taxon>
    </lineage>
</organism>
<evidence type="ECO:0000256" key="1">
    <source>
        <dbReference type="ARBA" id="ARBA00004370"/>
    </source>
</evidence>
<dbReference type="GO" id="GO:0008320">
    <property type="term" value="F:protein transmembrane transporter activity"/>
    <property type="evidence" value="ECO:0007669"/>
    <property type="project" value="TreeGrafter"/>
</dbReference>
<keyword evidence="6 7" id="KW-0472">Membrane</keyword>
<gene>
    <name evidence="8" type="primary">NCL1_43954</name>
    <name evidence="8" type="ORF">TNCV_3730511</name>
</gene>
<name>A0A8X6RAW7_TRICX</name>
<feature type="transmembrane region" description="Helical" evidence="7">
    <location>
        <begin position="29"/>
        <end position="46"/>
    </location>
</feature>
<dbReference type="GO" id="GO:0030150">
    <property type="term" value="P:protein import into mitochondrial matrix"/>
    <property type="evidence" value="ECO:0007669"/>
    <property type="project" value="TreeGrafter"/>
</dbReference>
<comment type="caution">
    <text evidence="8">The sequence shown here is derived from an EMBL/GenBank/DDBJ whole genome shotgun (WGS) entry which is preliminary data.</text>
</comment>
<evidence type="ECO:0000256" key="2">
    <source>
        <dbReference type="ARBA" id="ARBA00022692"/>
    </source>
</evidence>
<evidence type="ECO:0000313" key="9">
    <source>
        <dbReference type="Proteomes" id="UP000887159"/>
    </source>
</evidence>
<dbReference type="GO" id="GO:0045039">
    <property type="term" value="P:protein insertion into mitochondrial inner membrane"/>
    <property type="evidence" value="ECO:0007669"/>
    <property type="project" value="TreeGrafter"/>
</dbReference>
<keyword evidence="9" id="KW-1185">Reference proteome</keyword>
<evidence type="ECO:0000256" key="7">
    <source>
        <dbReference type="SAM" id="Phobius"/>
    </source>
</evidence>
<reference evidence="8" key="1">
    <citation type="submission" date="2020-08" db="EMBL/GenBank/DDBJ databases">
        <title>Multicomponent nature underlies the extraordinary mechanical properties of spider dragline silk.</title>
        <authorList>
            <person name="Kono N."/>
            <person name="Nakamura H."/>
            <person name="Mori M."/>
            <person name="Yoshida Y."/>
            <person name="Ohtoshi R."/>
            <person name="Malay A.D."/>
            <person name="Moran D.A.P."/>
            <person name="Tomita M."/>
            <person name="Numata K."/>
            <person name="Arakawa K."/>
        </authorList>
    </citation>
    <scope>NUCLEOTIDE SEQUENCE</scope>
</reference>
<dbReference type="PANTHER" id="PTHR46208">
    <property type="entry name" value="MITOCHONDRIAL IMPORT RECEPTOR SUBUNIT TOM70"/>
    <property type="match status" value="1"/>
</dbReference>
<dbReference type="InterPro" id="IPR011990">
    <property type="entry name" value="TPR-like_helical_dom_sf"/>
</dbReference>
<dbReference type="SUPFAM" id="SSF48452">
    <property type="entry name" value="TPR-like"/>
    <property type="match status" value="1"/>
</dbReference>
<keyword evidence="4" id="KW-0802">TPR repeat</keyword>
<evidence type="ECO:0000256" key="3">
    <source>
        <dbReference type="ARBA" id="ARBA00022737"/>
    </source>
</evidence>
<evidence type="ECO:0000256" key="5">
    <source>
        <dbReference type="ARBA" id="ARBA00022989"/>
    </source>
</evidence>
<evidence type="ECO:0000313" key="8">
    <source>
        <dbReference type="EMBL" id="GFX90730.1"/>
    </source>
</evidence>
<evidence type="ECO:0000256" key="4">
    <source>
        <dbReference type="ARBA" id="ARBA00022803"/>
    </source>
</evidence>
<dbReference type="PANTHER" id="PTHR46208:SF1">
    <property type="entry name" value="MITOCHONDRIAL IMPORT RECEPTOR SUBUNIT TOM70"/>
    <property type="match status" value="1"/>
</dbReference>
<proteinExistence type="predicted"/>
<dbReference type="EMBL" id="BMAU01021104">
    <property type="protein sequence ID" value="GFX90730.1"/>
    <property type="molecule type" value="Genomic_DNA"/>
</dbReference>
<accession>A0A8X6RAW7</accession>
<dbReference type="GO" id="GO:0005741">
    <property type="term" value="C:mitochondrial outer membrane"/>
    <property type="evidence" value="ECO:0007669"/>
    <property type="project" value="TreeGrafter"/>
</dbReference>
<dbReference type="GO" id="GO:0030943">
    <property type="term" value="F:mitochondrion targeting sequence binding"/>
    <property type="evidence" value="ECO:0007669"/>
    <property type="project" value="TreeGrafter"/>
</dbReference>
<dbReference type="AlphaFoldDB" id="A0A8X6RAW7"/>
<keyword evidence="3" id="KW-0677">Repeat</keyword>
<protein>
    <submittedName>
        <fullName evidence="8">Mitochondrial import receptor subunit TOM70</fullName>
    </submittedName>
</protein>
<sequence>MPHLGYGTFSTRLGIDFTSAKHMFLTGTPSSYVGTPVALGIAYWYYKKKNSKNSKKLCDGVYENTKTRTLPKELNNVIRRTVDKAIEYYTSAIEIRPPEKSEDLSTFYQNRAAAYENLNNYEAVINDTTKALEYNTSYLKALYRRTKAYEELGEWHNEDPIMKSVEEYKKNKKDPSELSGFRLVIHHLAEENFDEIIPNFDVEINRREPNLPETLLVRATFKLLQG</sequence>
<keyword evidence="5 7" id="KW-1133">Transmembrane helix</keyword>
<comment type="subcellular location">
    <subcellularLocation>
        <location evidence="1">Membrane</location>
    </subcellularLocation>
</comment>
<evidence type="ECO:0000256" key="6">
    <source>
        <dbReference type="ARBA" id="ARBA00023136"/>
    </source>
</evidence>
<keyword evidence="2 7" id="KW-0812">Transmembrane</keyword>
<dbReference type="Gene3D" id="1.25.40.10">
    <property type="entry name" value="Tetratricopeptide repeat domain"/>
    <property type="match status" value="1"/>
</dbReference>
<dbReference type="Proteomes" id="UP000887159">
    <property type="component" value="Unassembled WGS sequence"/>
</dbReference>
<keyword evidence="8" id="KW-0675">Receptor</keyword>